<dbReference type="EMBL" id="GBXM01002792">
    <property type="protein sequence ID" value="JAI05786.1"/>
    <property type="molecule type" value="Transcribed_RNA"/>
</dbReference>
<dbReference type="AlphaFoldDB" id="A0A0E9XVC4"/>
<organism evidence="1">
    <name type="scientific">Anguilla anguilla</name>
    <name type="common">European freshwater eel</name>
    <name type="synonym">Muraena anguilla</name>
    <dbReference type="NCBI Taxonomy" id="7936"/>
    <lineage>
        <taxon>Eukaryota</taxon>
        <taxon>Metazoa</taxon>
        <taxon>Chordata</taxon>
        <taxon>Craniata</taxon>
        <taxon>Vertebrata</taxon>
        <taxon>Euteleostomi</taxon>
        <taxon>Actinopterygii</taxon>
        <taxon>Neopterygii</taxon>
        <taxon>Teleostei</taxon>
        <taxon>Anguilliformes</taxon>
        <taxon>Anguillidae</taxon>
        <taxon>Anguilla</taxon>
    </lineage>
</organism>
<reference evidence="1" key="1">
    <citation type="submission" date="2014-11" db="EMBL/GenBank/DDBJ databases">
        <authorList>
            <person name="Amaro Gonzalez C."/>
        </authorList>
    </citation>
    <scope>NUCLEOTIDE SEQUENCE</scope>
</reference>
<sequence length="27" mass="3127">MMIYSINAKHYALWGKGKSILRAHLHS</sequence>
<accession>A0A0E9XVC4</accession>
<proteinExistence type="predicted"/>
<name>A0A0E9XVC4_ANGAN</name>
<reference evidence="1" key="2">
    <citation type="journal article" date="2015" name="Fish Shellfish Immunol.">
        <title>Early steps in the European eel (Anguilla anguilla)-Vibrio vulnificus interaction in the gills: Role of the RtxA13 toxin.</title>
        <authorList>
            <person name="Callol A."/>
            <person name="Pajuelo D."/>
            <person name="Ebbesson L."/>
            <person name="Teles M."/>
            <person name="MacKenzie S."/>
            <person name="Amaro C."/>
        </authorList>
    </citation>
    <scope>NUCLEOTIDE SEQUENCE</scope>
</reference>
<evidence type="ECO:0000313" key="1">
    <source>
        <dbReference type="EMBL" id="JAI05786.1"/>
    </source>
</evidence>
<protein>
    <submittedName>
        <fullName evidence="1">Uncharacterized protein</fullName>
    </submittedName>
</protein>